<evidence type="ECO:0000313" key="5">
    <source>
        <dbReference type="Proteomes" id="UP000236197"/>
    </source>
</evidence>
<comment type="similarity">
    <text evidence="3">Belongs to the class-III pyridoxal-phosphate-dependent aminotransferase family.</text>
</comment>
<dbReference type="AlphaFoldDB" id="A0A2K2UBB6"/>
<dbReference type="InterPro" id="IPR015424">
    <property type="entry name" value="PyrdxlP-dep_Trfase"/>
</dbReference>
<dbReference type="PIRSF" id="PIRSF000521">
    <property type="entry name" value="Transaminase_4ab_Lys_Orn"/>
    <property type="match status" value="1"/>
</dbReference>
<accession>A0A2K2UBB6</accession>
<dbReference type="PANTHER" id="PTHR11986">
    <property type="entry name" value="AMINOTRANSFERASE CLASS III"/>
    <property type="match status" value="1"/>
</dbReference>
<dbReference type="FunFam" id="3.40.640.10:FF:000004">
    <property type="entry name" value="Acetylornithine aminotransferase"/>
    <property type="match status" value="1"/>
</dbReference>
<dbReference type="GO" id="GO:0008483">
    <property type="term" value="F:transaminase activity"/>
    <property type="evidence" value="ECO:0007669"/>
    <property type="project" value="UniProtKB-KW"/>
</dbReference>
<dbReference type="Pfam" id="PF00202">
    <property type="entry name" value="Aminotran_3"/>
    <property type="match status" value="1"/>
</dbReference>
<dbReference type="GO" id="GO:0030170">
    <property type="term" value="F:pyridoxal phosphate binding"/>
    <property type="evidence" value="ECO:0007669"/>
    <property type="project" value="InterPro"/>
</dbReference>
<dbReference type="InterPro" id="IPR049704">
    <property type="entry name" value="Aminotrans_3_PPA_site"/>
</dbReference>
<dbReference type="Gene3D" id="3.40.640.10">
    <property type="entry name" value="Type I PLP-dependent aspartate aminotransferase-like (Major domain)"/>
    <property type="match status" value="1"/>
</dbReference>
<evidence type="ECO:0000256" key="1">
    <source>
        <dbReference type="ARBA" id="ARBA00001933"/>
    </source>
</evidence>
<dbReference type="Proteomes" id="UP000236197">
    <property type="component" value="Unassembled WGS sequence"/>
</dbReference>
<evidence type="ECO:0000256" key="3">
    <source>
        <dbReference type="RuleBase" id="RU003560"/>
    </source>
</evidence>
<dbReference type="RefSeq" id="WP_103265127.1">
    <property type="nucleotide sequence ID" value="NZ_CABMLE010000007.1"/>
</dbReference>
<dbReference type="OrthoDB" id="9801052at2"/>
<dbReference type="PANTHER" id="PTHR11986:SF113">
    <property type="entry name" value="SUCCINYLORNITHINE TRANSAMINASE"/>
    <property type="match status" value="1"/>
</dbReference>
<name>A0A2K2UBB6_9ACTN</name>
<dbReference type="PROSITE" id="PS00600">
    <property type="entry name" value="AA_TRANSFER_CLASS_3"/>
    <property type="match status" value="1"/>
</dbReference>
<evidence type="ECO:0000313" key="4">
    <source>
        <dbReference type="EMBL" id="PNV67616.1"/>
    </source>
</evidence>
<dbReference type="InterPro" id="IPR050103">
    <property type="entry name" value="Class-III_PLP-dep_AT"/>
</dbReference>
<evidence type="ECO:0000256" key="2">
    <source>
        <dbReference type="ARBA" id="ARBA00022898"/>
    </source>
</evidence>
<proteinExistence type="inferred from homology"/>
<reference evidence="5" key="1">
    <citation type="submission" date="2018-01" db="EMBL/GenBank/DDBJ databases">
        <title>Rubneribacter badeniensis gen. nov., sp. nov., and Colonibacter rubneri, gen. nov., sp. nov., WGS of new members of the Eggerthellaceae.</title>
        <authorList>
            <person name="Danylec N."/>
            <person name="Stoll D.A."/>
            <person name="Doetsch A."/>
            <person name="Kulling S.E."/>
            <person name="Huch M."/>
        </authorList>
    </citation>
    <scope>NUCLEOTIDE SEQUENCE [LARGE SCALE GENOMIC DNA]</scope>
    <source>
        <strain evidence="5">ResAG-96</strain>
    </source>
</reference>
<dbReference type="GO" id="GO:0042802">
    <property type="term" value="F:identical protein binding"/>
    <property type="evidence" value="ECO:0007669"/>
    <property type="project" value="TreeGrafter"/>
</dbReference>
<dbReference type="InterPro" id="IPR015421">
    <property type="entry name" value="PyrdxlP-dep_Trfase_major"/>
</dbReference>
<dbReference type="InterPro" id="IPR015422">
    <property type="entry name" value="PyrdxlP-dep_Trfase_small"/>
</dbReference>
<sequence length="430" mass="45691">MNFNEERQLESTYVMGTYARKPVELVRGRGMRVEDAEGRTYLDFVSGVGAVSLGHCHPALVEAVSAQARKLVHVSNYYYIEHRGEVAHAVSDLLNTCTPENERRPWRSFFANSGAEANECAFKLARLHAKKLAGASAKAAGSDAAAVRAAEAAAPRLIVTLDASFHGRTLATLAATAQPAKQEAFQPLPDGFVRTPLNDVAALEELFVRQGDAICAMVVECVQGESGVHPCTAEFLQTARRLTDQAGALLVCDEIQCGMYRCGTYPFGFQHFGIVPDVVTIAKGIASGFPMGMCAARAETADSFEPGDHGSTFGGSCLAVAAAEATVKALADEDVASNAREVGVYLRTRLASLPQVTEVRGLGLMVAADLDKGFDAFGVVARGLDAGLLLNATGPHTLRFLPPLVCSEADVDALIERLRTLLVAEKGIAH</sequence>
<protein>
    <submittedName>
        <fullName evidence="4">Aspartate aminotransferase family protein</fullName>
    </submittedName>
</protein>
<gene>
    <name evidence="4" type="ORF">C2L71_07365</name>
</gene>
<organism evidence="4 5">
    <name type="scientific">Enteroscipio rubneri</name>
    <dbReference type="NCBI Taxonomy" id="2070686"/>
    <lineage>
        <taxon>Bacteria</taxon>
        <taxon>Bacillati</taxon>
        <taxon>Actinomycetota</taxon>
        <taxon>Coriobacteriia</taxon>
        <taxon>Eggerthellales</taxon>
        <taxon>Eggerthellaceae</taxon>
        <taxon>Enteroscipio</taxon>
    </lineage>
</organism>
<dbReference type="CDD" id="cd00610">
    <property type="entry name" value="OAT_like"/>
    <property type="match status" value="1"/>
</dbReference>
<comment type="caution">
    <text evidence="4">The sequence shown here is derived from an EMBL/GenBank/DDBJ whole genome shotgun (WGS) entry which is preliminary data.</text>
</comment>
<dbReference type="EMBL" id="PPEK01000007">
    <property type="protein sequence ID" value="PNV67616.1"/>
    <property type="molecule type" value="Genomic_DNA"/>
</dbReference>
<dbReference type="Gene3D" id="3.90.1150.10">
    <property type="entry name" value="Aspartate Aminotransferase, domain 1"/>
    <property type="match status" value="1"/>
</dbReference>
<dbReference type="SUPFAM" id="SSF53383">
    <property type="entry name" value="PLP-dependent transferases"/>
    <property type="match status" value="1"/>
</dbReference>
<keyword evidence="4" id="KW-0032">Aminotransferase</keyword>
<keyword evidence="2 3" id="KW-0663">Pyridoxal phosphate</keyword>
<comment type="cofactor">
    <cofactor evidence="1">
        <name>pyridoxal 5'-phosphate</name>
        <dbReference type="ChEBI" id="CHEBI:597326"/>
    </cofactor>
</comment>
<keyword evidence="4" id="KW-0808">Transferase</keyword>
<keyword evidence="5" id="KW-1185">Reference proteome</keyword>
<dbReference type="InterPro" id="IPR005814">
    <property type="entry name" value="Aminotrans_3"/>
</dbReference>